<proteinExistence type="predicted"/>
<reference evidence="3" key="1">
    <citation type="journal article" date="2019" name="Int. J. Syst. Evol. Microbiol.">
        <title>The Global Catalogue of Microorganisms (GCM) 10K type strain sequencing project: providing services to taxonomists for standard genome sequencing and annotation.</title>
        <authorList>
            <consortium name="The Broad Institute Genomics Platform"/>
            <consortium name="The Broad Institute Genome Sequencing Center for Infectious Disease"/>
            <person name="Wu L."/>
            <person name="Ma J."/>
        </authorList>
    </citation>
    <scope>NUCLEOTIDE SEQUENCE [LARGE SCALE GENOMIC DNA]</scope>
    <source>
        <strain evidence="3">NCAIM B.01391</strain>
    </source>
</reference>
<evidence type="ECO:0000313" key="2">
    <source>
        <dbReference type="EMBL" id="MFC5423239.1"/>
    </source>
</evidence>
<evidence type="ECO:0000313" key="3">
    <source>
        <dbReference type="Proteomes" id="UP001596053"/>
    </source>
</evidence>
<name>A0ABW0IZ04_9HYPH</name>
<dbReference type="RefSeq" id="WP_377801404.1">
    <property type="nucleotide sequence ID" value="NZ_JBHSLW010000067.1"/>
</dbReference>
<protein>
    <submittedName>
        <fullName evidence="2">Uncharacterized protein</fullName>
    </submittedName>
</protein>
<feature type="chain" id="PRO_5045731723" evidence="1">
    <location>
        <begin position="24"/>
        <end position="167"/>
    </location>
</feature>
<keyword evidence="3" id="KW-1185">Reference proteome</keyword>
<sequence length="167" mass="17934">MQSHTHVAVVVASLTASSLPAAADWQYTRWGMSVAEVKASAPGIIDAGPTDSGRAIEIIGYPELKGSYIAGDRTFPSYFLFKAGKLRGVTLMVSPDDETPALMSLRSQYGRPTKDQARPMGACATVHVEWIGEGRPNDIVFSSVNCSDSGRRTARITYMQPQIIGGL</sequence>
<accession>A0ABW0IZ04</accession>
<organism evidence="2 3">
    <name type="scientific">Bosea eneae</name>
    <dbReference type="NCBI Taxonomy" id="151454"/>
    <lineage>
        <taxon>Bacteria</taxon>
        <taxon>Pseudomonadati</taxon>
        <taxon>Pseudomonadota</taxon>
        <taxon>Alphaproteobacteria</taxon>
        <taxon>Hyphomicrobiales</taxon>
        <taxon>Boseaceae</taxon>
        <taxon>Bosea</taxon>
    </lineage>
</organism>
<comment type="caution">
    <text evidence="2">The sequence shown here is derived from an EMBL/GenBank/DDBJ whole genome shotgun (WGS) entry which is preliminary data.</text>
</comment>
<keyword evidence="1" id="KW-0732">Signal</keyword>
<feature type="signal peptide" evidence="1">
    <location>
        <begin position="1"/>
        <end position="23"/>
    </location>
</feature>
<evidence type="ECO:0000256" key="1">
    <source>
        <dbReference type="SAM" id="SignalP"/>
    </source>
</evidence>
<dbReference type="Proteomes" id="UP001596053">
    <property type="component" value="Unassembled WGS sequence"/>
</dbReference>
<gene>
    <name evidence="2" type="ORF">ACFPOB_27210</name>
</gene>
<dbReference type="EMBL" id="JBHSLW010000067">
    <property type="protein sequence ID" value="MFC5423239.1"/>
    <property type="molecule type" value="Genomic_DNA"/>
</dbReference>